<name>A0ABR5J253_9ACTN</name>
<keyword evidence="2" id="KW-1185">Reference proteome</keyword>
<reference evidence="1 2" key="1">
    <citation type="submission" date="2015-07" db="EMBL/GenBank/DDBJ databases">
        <authorList>
            <person name="Ju K.-S."/>
            <person name="Doroghazi J.R."/>
            <person name="Metcalf W.W."/>
        </authorList>
    </citation>
    <scope>NUCLEOTIDE SEQUENCE [LARGE SCALE GENOMIC DNA]</scope>
    <source>
        <strain evidence="1 2">NRRL B-3589</strain>
    </source>
</reference>
<protein>
    <submittedName>
        <fullName evidence="1">Uncharacterized protein</fullName>
    </submittedName>
</protein>
<evidence type="ECO:0000313" key="1">
    <source>
        <dbReference type="EMBL" id="KOG87503.1"/>
    </source>
</evidence>
<feature type="non-terminal residue" evidence="1">
    <location>
        <position position="77"/>
    </location>
</feature>
<accession>A0ABR5J253</accession>
<evidence type="ECO:0000313" key="2">
    <source>
        <dbReference type="Proteomes" id="UP000037020"/>
    </source>
</evidence>
<sequence>MVNDRAGSEEHGYGLLMAAVPPSKQPMDATGALHQLAAVPPTVLLGTPFASVVQLVSPDAPNTVLTHLRTAAAAPGP</sequence>
<dbReference type="EMBL" id="LGUT01002192">
    <property type="protein sequence ID" value="KOG87503.1"/>
    <property type="molecule type" value="Genomic_DNA"/>
</dbReference>
<gene>
    <name evidence="1" type="ORF">ADK38_25075</name>
</gene>
<proteinExistence type="predicted"/>
<organism evidence="1 2">
    <name type="scientific">Streptomyces varsoviensis</name>
    <dbReference type="NCBI Taxonomy" id="67373"/>
    <lineage>
        <taxon>Bacteria</taxon>
        <taxon>Bacillati</taxon>
        <taxon>Actinomycetota</taxon>
        <taxon>Actinomycetes</taxon>
        <taxon>Kitasatosporales</taxon>
        <taxon>Streptomycetaceae</taxon>
        <taxon>Streptomyces</taxon>
    </lineage>
</organism>
<comment type="caution">
    <text evidence="1">The sequence shown here is derived from an EMBL/GenBank/DDBJ whole genome shotgun (WGS) entry which is preliminary data.</text>
</comment>
<dbReference type="Proteomes" id="UP000037020">
    <property type="component" value="Unassembled WGS sequence"/>
</dbReference>